<feature type="region of interest" description="Disordered" evidence="1">
    <location>
        <begin position="197"/>
        <end position="227"/>
    </location>
</feature>
<evidence type="ECO:0000313" key="2">
    <source>
        <dbReference type="EMBL" id="EWM26546.1"/>
    </source>
</evidence>
<comment type="caution">
    <text evidence="2">The sequence shown here is derived from an EMBL/GenBank/DDBJ whole genome shotgun (WGS) entry which is preliminary data.</text>
</comment>
<proteinExistence type="predicted"/>
<dbReference type="AlphaFoldDB" id="W7U0W9"/>
<dbReference type="OrthoDB" id="10518505at2759"/>
<organism evidence="2 3">
    <name type="scientific">Nannochloropsis gaditana</name>
    <dbReference type="NCBI Taxonomy" id="72520"/>
    <lineage>
        <taxon>Eukaryota</taxon>
        <taxon>Sar</taxon>
        <taxon>Stramenopiles</taxon>
        <taxon>Ochrophyta</taxon>
        <taxon>Eustigmatophyceae</taxon>
        <taxon>Eustigmatales</taxon>
        <taxon>Monodopsidaceae</taxon>
        <taxon>Nannochloropsis</taxon>
    </lineage>
</organism>
<reference evidence="2 3" key="1">
    <citation type="journal article" date="2014" name="Mol. Plant">
        <title>Chromosome Scale Genome Assembly and Transcriptome Profiling of Nannochloropsis gaditana in Nitrogen Depletion.</title>
        <authorList>
            <person name="Corteggiani Carpinelli E."/>
            <person name="Telatin A."/>
            <person name="Vitulo N."/>
            <person name="Forcato C."/>
            <person name="D'Angelo M."/>
            <person name="Schiavon R."/>
            <person name="Vezzi A."/>
            <person name="Giacometti G.M."/>
            <person name="Morosinotto T."/>
            <person name="Valle G."/>
        </authorList>
    </citation>
    <scope>NUCLEOTIDE SEQUENCE [LARGE SCALE GENOMIC DNA]</scope>
    <source>
        <strain evidence="2 3">B-31</strain>
    </source>
</reference>
<feature type="compositionally biased region" description="Basic and acidic residues" evidence="1">
    <location>
        <begin position="45"/>
        <end position="56"/>
    </location>
</feature>
<protein>
    <submittedName>
        <fullName evidence="2">Uncharacterized protein</fullName>
    </submittedName>
</protein>
<evidence type="ECO:0000313" key="3">
    <source>
        <dbReference type="Proteomes" id="UP000019335"/>
    </source>
</evidence>
<sequence length="227" mass="24604">MSCSFQRMEPEESDSAQLEGGRTGIGPVPCECSPSSNPSVTAPPHDLHRQNTEPDKVTQAAILDKCDSTGRQLTALPQPDAVPDPTTPLPSFPPHPKSPPTFPPSAGPDASPAASSPVALEIQRCRGPSLSVAQMKERWRGSRQKIETRAQAMARWSEEEEKYRQACSEAKEMLTHPHLEAAALELYHQRLQGTYRGGLSGPRLPTSSPASRTGISWPATGLLEPRR</sequence>
<feature type="compositionally biased region" description="Polar residues" evidence="1">
    <location>
        <begin position="205"/>
        <end position="214"/>
    </location>
</feature>
<evidence type="ECO:0000256" key="1">
    <source>
        <dbReference type="SAM" id="MobiDB-lite"/>
    </source>
</evidence>
<keyword evidence="3" id="KW-1185">Reference proteome</keyword>
<feature type="compositionally biased region" description="Pro residues" evidence="1">
    <location>
        <begin position="80"/>
        <end position="106"/>
    </location>
</feature>
<accession>W7U0W9</accession>
<gene>
    <name evidence="2" type="ORF">Naga_100409g6</name>
</gene>
<feature type="region of interest" description="Disordered" evidence="1">
    <location>
        <begin position="1"/>
        <end position="118"/>
    </location>
</feature>
<feature type="compositionally biased region" description="Low complexity" evidence="1">
    <location>
        <begin position="107"/>
        <end position="118"/>
    </location>
</feature>
<dbReference type="EMBL" id="AZIL01000614">
    <property type="protein sequence ID" value="EWM26546.1"/>
    <property type="molecule type" value="Genomic_DNA"/>
</dbReference>
<name>W7U0W9_9STRA</name>
<dbReference type="Proteomes" id="UP000019335">
    <property type="component" value="Chromosome 8"/>
</dbReference>